<comment type="function">
    <text evidence="11">Mediates influx of magnesium ions. Alternates between open and closed states. Activated by low cytoplasmic Mg(2+) levels. Inactive when cytoplasmic Mg(2+) levels are high.</text>
</comment>
<dbReference type="SUPFAM" id="SSF143865">
    <property type="entry name" value="CorA soluble domain-like"/>
    <property type="match status" value="1"/>
</dbReference>
<dbReference type="Gene3D" id="1.20.58.340">
    <property type="entry name" value="Magnesium transport protein CorA, transmembrane region"/>
    <property type="match status" value="2"/>
</dbReference>
<feature type="transmembrane region" description="Helical" evidence="12">
    <location>
        <begin position="226"/>
        <end position="249"/>
    </location>
</feature>
<dbReference type="AlphaFoldDB" id="A0A926I9U6"/>
<accession>A0A926I9U6</accession>
<feature type="transmembrane region" description="Helical" evidence="12">
    <location>
        <begin position="261"/>
        <end position="281"/>
    </location>
</feature>
<evidence type="ECO:0000313" key="14">
    <source>
        <dbReference type="Proteomes" id="UP000610862"/>
    </source>
</evidence>
<comment type="similarity">
    <text evidence="2">Belongs to the CorA metal ion transporter (MIT) (TC 1.A.35) family.</text>
</comment>
<dbReference type="GO" id="GO:0005886">
    <property type="term" value="C:plasma membrane"/>
    <property type="evidence" value="ECO:0007669"/>
    <property type="project" value="UniProtKB-SubCell"/>
</dbReference>
<evidence type="ECO:0000256" key="3">
    <source>
        <dbReference type="ARBA" id="ARBA00022448"/>
    </source>
</evidence>
<evidence type="ECO:0000256" key="7">
    <source>
        <dbReference type="ARBA" id="ARBA00022989"/>
    </source>
</evidence>
<comment type="subcellular location">
    <subcellularLocation>
        <location evidence="1">Cell membrane</location>
        <topology evidence="1">Multi-pass membrane protein</topology>
    </subcellularLocation>
</comment>
<keyword evidence="6" id="KW-0460">Magnesium</keyword>
<keyword evidence="14" id="KW-1185">Reference proteome</keyword>
<keyword evidence="7 12" id="KW-1133">Transmembrane helix</keyword>
<dbReference type="InterPro" id="IPR045863">
    <property type="entry name" value="CorA_TM1_TM2"/>
</dbReference>
<dbReference type="RefSeq" id="WP_187525336.1">
    <property type="nucleotide sequence ID" value="NZ_JACRTA010000002.1"/>
</dbReference>
<evidence type="ECO:0000256" key="9">
    <source>
        <dbReference type="ARBA" id="ARBA00023136"/>
    </source>
</evidence>
<protein>
    <recommendedName>
        <fullName evidence="15">Magnesium transporter</fullName>
    </recommendedName>
</protein>
<evidence type="ECO:0000256" key="12">
    <source>
        <dbReference type="SAM" id="Phobius"/>
    </source>
</evidence>
<evidence type="ECO:0000313" key="13">
    <source>
        <dbReference type="EMBL" id="MBC8568533.1"/>
    </source>
</evidence>
<evidence type="ECO:0000256" key="2">
    <source>
        <dbReference type="ARBA" id="ARBA00009765"/>
    </source>
</evidence>
<name>A0A926I9U6_9FIRM</name>
<dbReference type="GO" id="GO:0050897">
    <property type="term" value="F:cobalt ion binding"/>
    <property type="evidence" value="ECO:0007669"/>
    <property type="project" value="TreeGrafter"/>
</dbReference>
<dbReference type="InterPro" id="IPR002523">
    <property type="entry name" value="MgTranspt_CorA/ZnTranspt_ZntB"/>
</dbReference>
<evidence type="ECO:0000256" key="11">
    <source>
        <dbReference type="ARBA" id="ARBA00045497"/>
    </source>
</evidence>
<evidence type="ECO:0000256" key="5">
    <source>
        <dbReference type="ARBA" id="ARBA00022692"/>
    </source>
</evidence>
<evidence type="ECO:0000256" key="6">
    <source>
        <dbReference type="ARBA" id="ARBA00022842"/>
    </source>
</evidence>
<dbReference type="PANTHER" id="PTHR46494:SF1">
    <property type="entry name" value="CORA FAMILY METAL ION TRANSPORTER (EUROFUNG)"/>
    <property type="match status" value="1"/>
</dbReference>
<evidence type="ECO:0008006" key="15">
    <source>
        <dbReference type="Google" id="ProtNLM"/>
    </source>
</evidence>
<keyword evidence="3" id="KW-0813">Transport</keyword>
<dbReference type="Proteomes" id="UP000610862">
    <property type="component" value="Unassembled WGS sequence"/>
</dbReference>
<sequence length="287" mass="33714">MKNLELISADDFFEKYRQLPGHELLTRHMASVKHCSANMFGKCVMGTLLVPDKNDLEKQRLKCGFYMNADRLIIIDDEGRSSKVFEEMAKEESFEIGNPPFMLFGFIEYLLRDDLLYLEEYEKKLDIIEDLVTDERAEIPEDFSGFMSRHRKNLRTLISYYKLLADVTDVLEAFLAKENDERTRQFFSFLGNKADRLYHDSMAMSEYVLQIRDIHQSRISSQQNKVMQLLTIVTTIFMPLTLIAGWYGMNFRNMPELKLHYGYLAVGILAAVTVIIEIIFFKRKKWF</sequence>
<dbReference type="SUPFAM" id="SSF144083">
    <property type="entry name" value="Magnesium transport protein CorA, transmembrane region"/>
    <property type="match status" value="1"/>
</dbReference>
<evidence type="ECO:0000256" key="8">
    <source>
        <dbReference type="ARBA" id="ARBA00023065"/>
    </source>
</evidence>
<keyword evidence="5 12" id="KW-0812">Transmembrane</keyword>
<proteinExistence type="inferred from homology"/>
<evidence type="ECO:0000256" key="4">
    <source>
        <dbReference type="ARBA" id="ARBA00022475"/>
    </source>
</evidence>
<dbReference type="GO" id="GO:0015095">
    <property type="term" value="F:magnesium ion transmembrane transporter activity"/>
    <property type="evidence" value="ECO:0007669"/>
    <property type="project" value="TreeGrafter"/>
</dbReference>
<dbReference type="GO" id="GO:0015087">
    <property type="term" value="F:cobalt ion transmembrane transporter activity"/>
    <property type="evidence" value="ECO:0007669"/>
    <property type="project" value="TreeGrafter"/>
</dbReference>
<organism evidence="13 14">
    <name type="scientific">Lentihominibacter hominis</name>
    <dbReference type="NCBI Taxonomy" id="2763645"/>
    <lineage>
        <taxon>Bacteria</taxon>
        <taxon>Bacillati</taxon>
        <taxon>Bacillota</taxon>
        <taxon>Clostridia</taxon>
        <taxon>Peptostreptococcales</taxon>
        <taxon>Anaerovoracaceae</taxon>
        <taxon>Lentihominibacter</taxon>
    </lineage>
</organism>
<dbReference type="CDD" id="cd12826">
    <property type="entry name" value="EcCorA_ZntB-like_u1"/>
    <property type="match status" value="1"/>
</dbReference>
<dbReference type="PANTHER" id="PTHR46494">
    <property type="entry name" value="CORA FAMILY METAL ION TRANSPORTER (EUROFUNG)"/>
    <property type="match status" value="1"/>
</dbReference>
<dbReference type="EMBL" id="JACRTA010000002">
    <property type="protein sequence ID" value="MBC8568533.1"/>
    <property type="molecule type" value="Genomic_DNA"/>
</dbReference>
<dbReference type="FunFam" id="1.20.58.340:FF:000004">
    <property type="entry name" value="Magnesium transport protein CorA"/>
    <property type="match status" value="1"/>
</dbReference>
<comment type="catalytic activity">
    <reaction evidence="10">
        <text>Mg(2+)(in) = Mg(2+)(out)</text>
        <dbReference type="Rhea" id="RHEA:29827"/>
        <dbReference type="ChEBI" id="CHEBI:18420"/>
    </reaction>
</comment>
<evidence type="ECO:0000256" key="1">
    <source>
        <dbReference type="ARBA" id="ARBA00004651"/>
    </source>
</evidence>
<dbReference type="Pfam" id="PF01544">
    <property type="entry name" value="CorA"/>
    <property type="match status" value="1"/>
</dbReference>
<reference evidence="13" key="1">
    <citation type="submission" date="2020-08" db="EMBL/GenBank/DDBJ databases">
        <title>Genome public.</title>
        <authorList>
            <person name="Liu C."/>
            <person name="Sun Q."/>
        </authorList>
    </citation>
    <scope>NUCLEOTIDE SEQUENCE</scope>
    <source>
        <strain evidence="13">NSJ-24</strain>
    </source>
</reference>
<dbReference type="InterPro" id="IPR045861">
    <property type="entry name" value="CorA_cytoplasmic_dom"/>
</dbReference>
<evidence type="ECO:0000256" key="10">
    <source>
        <dbReference type="ARBA" id="ARBA00034269"/>
    </source>
</evidence>
<keyword evidence="9 12" id="KW-0472">Membrane</keyword>
<keyword evidence="4" id="KW-1003">Cell membrane</keyword>
<dbReference type="GO" id="GO:0000287">
    <property type="term" value="F:magnesium ion binding"/>
    <property type="evidence" value="ECO:0007669"/>
    <property type="project" value="TreeGrafter"/>
</dbReference>
<comment type="caution">
    <text evidence="13">The sequence shown here is derived from an EMBL/GenBank/DDBJ whole genome shotgun (WGS) entry which is preliminary data.</text>
</comment>
<gene>
    <name evidence="13" type="ORF">H8692_07175</name>
</gene>
<keyword evidence="8" id="KW-0406">Ion transport</keyword>